<dbReference type="PANTHER" id="PTHR31170">
    <property type="entry name" value="BNAC04G53230D PROTEIN"/>
    <property type="match status" value="1"/>
</dbReference>
<organism evidence="3 4">
    <name type="scientific">Citrus x changshan-huyou</name>
    <dbReference type="NCBI Taxonomy" id="2935761"/>
    <lineage>
        <taxon>Eukaryota</taxon>
        <taxon>Viridiplantae</taxon>
        <taxon>Streptophyta</taxon>
        <taxon>Embryophyta</taxon>
        <taxon>Tracheophyta</taxon>
        <taxon>Spermatophyta</taxon>
        <taxon>Magnoliopsida</taxon>
        <taxon>eudicotyledons</taxon>
        <taxon>Gunneridae</taxon>
        <taxon>Pentapetalae</taxon>
        <taxon>rosids</taxon>
        <taxon>malvids</taxon>
        <taxon>Sapindales</taxon>
        <taxon>Rutaceae</taxon>
        <taxon>Aurantioideae</taxon>
        <taxon>Citrus</taxon>
    </lineage>
</organism>
<feature type="transmembrane region" description="Helical" evidence="2">
    <location>
        <begin position="500"/>
        <end position="522"/>
    </location>
</feature>
<dbReference type="Proteomes" id="UP001428341">
    <property type="component" value="Unassembled WGS sequence"/>
</dbReference>
<feature type="region of interest" description="Disordered" evidence="1">
    <location>
        <begin position="1"/>
        <end position="61"/>
    </location>
</feature>
<keyword evidence="2" id="KW-0472">Membrane</keyword>
<dbReference type="EMBL" id="JBCGBO010000006">
    <property type="protein sequence ID" value="KAK9194165.1"/>
    <property type="molecule type" value="Genomic_DNA"/>
</dbReference>
<evidence type="ECO:0000256" key="2">
    <source>
        <dbReference type="SAM" id="Phobius"/>
    </source>
</evidence>
<evidence type="ECO:0000313" key="4">
    <source>
        <dbReference type="Proteomes" id="UP001428341"/>
    </source>
</evidence>
<comment type="caution">
    <text evidence="3">The sequence shown here is derived from an EMBL/GenBank/DDBJ whole genome shotgun (WGS) entry which is preliminary data.</text>
</comment>
<keyword evidence="4" id="KW-1185">Reference proteome</keyword>
<evidence type="ECO:0000256" key="1">
    <source>
        <dbReference type="SAM" id="MobiDB-lite"/>
    </source>
</evidence>
<protein>
    <submittedName>
        <fullName evidence="3">Uncharacterized protein</fullName>
    </submittedName>
</protein>
<keyword evidence="2" id="KW-0812">Transmembrane</keyword>
<gene>
    <name evidence="3" type="ORF">WN944_004868</name>
</gene>
<dbReference type="Pfam" id="PF03140">
    <property type="entry name" value="DUF247"/>
    <property type="match status" value="1"/>
</dbReference>
<keyword evidence="2" id="KW-1133">Transmembrane helix</keyword>
<name>A0AAP0M4R7_9ROSI</name>
<dbReference type="PANTHER" id="PTHR31170:SF9">
    <property type="entry name" value="PROTEIN, PUTATIVE (DUF247)-RELATED"/>
    <property type="match status" value="1"/>
</dbReference>
<dbReference type="AlphaFoldDB" id="A0AAP0M4R7"/>
<evidence type="ECO:0000313" key="3">
    <source>
        <dbReference type="EMBL" id="KAK9194165.1"/>
    </source>
</evidence>
<proteinExistence type="predicted"/>
<dbReference type="InterPro" id="IPR004158">
    <property type="entry name" value="DUF247_pln"/>
</dbReference>
<reference evidence="3 4" key="1">
    <citation type="submission" date="2024-05" db="EMBL/GenBank/DDBJ databases">
        <title>Haplotype-resolved chromosome-level genome assembly of Huyou (Citrus changshanensis).</title>
        <authorList>
            <person name="Miao C."/>
            <person name="Chen W."/>
            <person name="Wu Y."/>
            <person name="Wang L."/>
            <person name="Zhao S."/>
            <person name="Grierson D."/>
            <person name="Xu C."/>
            <person name="Chen K."/>
        </authorList>
    </citation>
    <scope>NUCLEOTIDE SEQUENCE [LARGE SCALE GENOMIC DNA]</scope>
    <source>
        <strain evidence="3">01-14</strain>
        <tissue evidence="3">Leaf</tissue>
    </source>
</reference>
<sequence length="527" mass="60843">MENRNSTSRGRRRDLVPHKSSRGRRRDLVPLSSRGRHTDWRPRVTPALPPNWRPRVTPALPGSEIEKNESISIAAIEEEAEWIIDVHESLEPHPVECCIYRVPGPLRKVKQEAYTPKVISIGPLSYVGAISSYAGLCYDMTKQKIRYKRAFVNRITPEKWQQLMNFIQENEKKIRNSYDTKIELDKLRLISMILYDAVFIIELFLKYYKEESDCLLNRLCLREAISSDLRLLENQLPFFVLDGLYQLAFPNHGPQNGYPPFISLSCVFFRHCNRSDSIEVKAEEILHFTDLSRYFMTTSYPEKNPKQAKLQASGVQFNRIKEECFDIRFEKYPEQEEQFKDLPCAAKLQASGVQFNRIKGDCLLDIKFEKKKWLGIPSVKVAELQIPQIDVDDCTEILMRNVMALEQCHYPSEAVVCNYVDLMDMLIDTDEDVNLLAEAGIISNYLGDGTRMADMFNGLCLEIRFFESNYTGIIKDLRDHYDNLWNNAKATLKRVYFTNLWTGTGTVAAVVLLVLTLIQTICSVMSV</sequence>
<accession>A0AAP0M4R7</accession>